<feature type="signal peptide" evidence="2">
    <location>
        <begin position="1"/>
        <end position="27"/>
    </location>
</feature>
<evidence type="ECO:0000256" key="1">
    <source>
        <dbReference type="SAM" id="Phobius"/>
    </source>
</evidence>
<accession>A0A131YA03</accession>
<reference evidence="3" key="1">
    <citation type="journal article" date="2016" name="Ticks Tick Borne Dis.">
        <title>De novo assembly and annotation of the salivary gland transcriptome of Rhipicephalus appendiculatus male and female ticks during blood feeding.</title>
        <authorList>
            <person name="de Castro M.H."/>
            <person name="de Klerk D."/>
            <person name="Pienaar R."/>
            <person name="Latif A.A."/>
            <person name="Rees D.J."/>
            <person name="Mans B.J."/>
        </authorList>
    </citation>
    <scope>NUCLEOTIDE SEQUENCE</scope>
    <source>
        <tissue evidence="3">Salivary glands</tissue>
    </source>
</reference>
<keyword evidence="1" id="KW-0812">Transmembrane</keyword>
<feature type="chain" id="PRO_5007284447" evidence="2">
    <location>
        <begin position="28"/>
        <end position="101"/>
    </location>
</feature>
<organism evidence="3">
    <name type="scientific">Rhipicephalus appendiculatus</name>
    <name type="common">Brown ear tick</name>
    <dbReference type="NCBI Taxonomy" id="34631"/>
    <lineage>
        <taxon>Eukaryota</taxon>
        <taxon>Metazoa</taxon>
        <taxon>Ecdysozoa</taxon>
        <taxon>Arthropoda</taxon>
        <taxon>Chelicerata</taxon>
        <taxon>Arachnida</taxon>
        <taxon>Acari</taxon>
        <taxon>Parasitiformes</taxon>
        <taxon>Ixodida</taxon>
        <taxon>Ixodoidea</taxon>
        <taxon>Ixodidae</taxon>
        <taxon>Rhipicephalinae</taxon>
        <taxon>Rhipicephalus</taxon>
        <taxon>Rhipicephalus</taxon>
    </lineage>
</organism>
<evidence type="ECO:0000313" key="3">
    <source>
        <dbReference type="EMBL" id="JAP76153.1"/>
    </source>
</evidence>
<keyword evidence="2" id="KW-0732">Signal</keyword>
<dbReference type="AlphaFoldDB" id="A0A131YA03"/>
<feature type="transmembrane region" description="Helical" evidence="1">
    <location>
        <begin position="55"/>
        <end position="82"/>
    </location>
</feature>
<sequence length="101" mass="11421">MTGFVTLLPVLFVVCLAIACFGNYTESGCILEGPLSCIMLKARPYIPILFLTRNIIYNTVNVATFPILCAIPCVSFPLFFIWKRVYNVLLDIFLQHNVEND</sequence>
<name>A0A131YA03_RHIAP</name>
<protein>
    <submittedName>
        <fullName evidence="3">Uncharacterized protein</fullName>
    </submittedName>
</protein>
<dbReference type="EMBL" id="GEDV01012404">
    <property type="protein sequence ID" value="JAP76153.1"/>
    <property type="molecule type" value="Transcribed_RNA"/>
</dbReference>
<evidence type="ECO:0000256" key="2">
    <source>
        <dbReference type="SAM" id="SignalP"/>
    </source>
</evidence>
<keyword evidence="1" id="KW-0472">Membrane</keyword>
<proteinExistence type="predicted"/>
<keyword evidence="1" id="KW-1133">Transmembrane helix</keyword>